<name>A0AAW0DXY5_9AGAR</name>
<dbReference type="SMART" id="SM00220">
    <property type="entry name" value="S_TKc"/>
    <property type="match status" value="1"/>
</dbReference>
<feature type="compositionally biased region" description="Basic and acidic residues" evidence="7">
    <location>
        <begin position="622"/>
        <end position="640"/>
    </location>
</feature>
<evidence type="ECO:0000256" key="7">
    <source>
        <dbReference type="SAM" id="MobiDB-lite"/>
    </source>
</evidence>
<dbReference type="Gene3D" id="1.10.510.10">
    <property type="entry name" value="Transferase(Phosphotransferase) domain 1"/>
    <property type="match status" value="1"/>
</dbReference>
<dbReference type="GO" id="GO:0004712">
    <property type="term" value="F:protein serine/threonine/tyrosine kinase activity"/>
    <property type="evidence" value="ECO:0007669"/>
    <property type="project" value="UniProtKB-EC"/>
</dbReference>
<keyword evidence="1" id="KW-0723">Serine/threonine-protein kinase</keyword>
<dbReference type="InterPro" id="IPR027084">
    <property type="entry name" value="Mps1_cat"/>
</dbReference>
<keyword evidence="3 6" id="KW-0547">Nucleotide-binding</keyword>
<dbReference type="Pfam" id="PF00069">
    <property type="entry name" value="Pkinase"/>
    <property type="match status" value="1"/>
</dbReference>
<dbReference type="GO" id="GO:0004674">
    <property type="term" value="F:protein serine/threonine kinase activity"/>
    <property type="evidence" value="ECO:0007669"/>
    <property type="project" value="UniProtKB-KW"/>
</dbReference>
<feature type="compositionally biased region" description="Low complexity" evidence="7">
    <location>
        <begin position="312"/>
        <end position="322"/>
    </location>
</feature>
<evidence type="ECO:0000256" key="2">
    <source>
        <dbReference type="ARBA" id="ARBA00022679"/>
    </source>
</evidence>
<evidence type="ECO:0000313" key="10">
    <source>
        <dbReference type="Proteomes" id="UP001383192"/>
    </source>
</evidence>
<dbReference type="GO" id="GO:0034501">
    <property type="term" value="P:protein localization to kinetochore"/>
    <property type="evidence" value="ECO:0007669"/>
    <property type="project" value="TreeGrafter"/>
</dbReference>
<dbReference type="GO" id="GO:0005634">
    <property type="term" value="C:nucleus"/>
    <property type="evidence" value="ECO:0007669"/>
    <property type="project" value="TreeGrafter"/>
</dbReference>
<feature type="compositionally biased region" description="Polar residues" evidence="7">
    <location>
        <begin position="431"/>
        <end position="444"/>
    </location>
</feature>
<dbReference type="PROSITE" id="PS50011">
    <property type="entry name" value="PROTEIN_KINASE_DOM"/>
    <property type="match status" value="1"/>
</dbReference>
<feature type="region of interest" description="Disordered" evidence="7">
    <location>
        <begin position="1"/>
        <end position="35"/>
    </location>
</feature>
<feature type="compositionally biased region" description="Polar residues" evidence="7">
    <location>
        <begin position="79"/>
        <end position="91"/>
    </location>
</feature>
<feature type="compositionally biased region" description="Low complexity" evidence="7">
    <location>
        <begin position="263"/>
        <end position="278"/>
    </location>
</feature>
<keyword evidence="2 9" id="KW-0808">Transferase</keyword>
<evidence type="ECO:0000259" key="8">
    <source>
        <dbReference type="PROSITE" id="PS50011"/>
    </source>
</evidence>
<evidence type="ECO:0000256" key="5">
    <source>
        <dbReference type="ARBA" id="ARBA00022840"/>
    </source>
</evidence>
<proteinExistence type="predicted"/>
<dbReference type="Proteomes" id="UP001383192">
    <property type="component" value="Unassembled WGS sequence"/>
</dbReference>
<dbReference type="PROSITE" id="PS00108">
    <property type="entry name" value="PROTEIN_KINASE_ST"/>
    <property type="match status" value="1"/>
</dbReference>
<dbReference type="GO" id="GO:0005524">
    <property type="term" value="F:ATP binding"/>
    <property type="evidence" value="ECO:0007669"/>
    <property type="project" value="UniProtKB-UniRule"/>
</dbReference>
<accession>A0AAW0DXY5</accession>
<dbReference type="FunFam" id="3.30.200.20:FF:000131">
    <property type="entry name" value="Dual specificity protein kinase TTK"/>
    <property type="match status" value="1"/>
</dbReference>
<feature type="compositionally biased region" description="Basic and acidic residues" evidence="7">
    <location>
        <begin position="241"/>
        <end position="252"/>
    </location>
</feature>
<evidence type="ECO:0000256" key="1">
    <source>
        <dbReference type="ARBA" id="ARBA00022527"/>
    </source>
</evidence>
<comment type="caution">
    <text evidence="9">The sequence shown here is derived from an EMBL/GenBank/DDBJ whole genome shotgun (WGS) entry which is preliminary data.</text>
</comment>
<dbReference type="PANTHER" id="PTHR22974">
    <property type="entry name" value="MIXED LINEAGE PROTEIN KINASE"/>
    <property type="match status" value="1"/>
</dbReference>
<dbReference type="InterPro" id="IPR017441">
    <property type="entry name" value="Protein_kinase_ATP_BS"/>
</dbReference>
<evidence type="ECO:0000256" key="6">
    <source>
        <dbReference type="PROSITE-ProRule" id="PRU10141"/>
    </source>
</evidence>
<dbReference type="GO" id="GO:0098813">
    <property type="term" value="P:nuclear chromosome segregation"/>
    <property type="evidence" value="ECO:0007669"/>
    <property type="project" value="UniProtKB-ARBA"/>
</dbReference>
<feature type="domain" description="Protein kinase" evidence="8">
    <location>
        <begin position="696"/>
        <end position="989"/>
    </location>
</feature>
<feature type="region of interest" description="Disordered" evidence="7">
    <location>
        <begin position="78"/>
        <end position="689"/>
    </location>
</feature>
<dbReference type="EMBL" id="JAYKXP010000006">
    <property type="protein sequence ID" value="KAK7056747.1"/>
    <property type="molecule type" value="Genomic_DNA"/>
</dbReference>
<feature type="compositionally biased region" description="Low complexity" evidence="7">
    <location>
        <begin position="204"/>
        <end position="216"/>
    </location>
</feature>
<protein>
    <submittedName>
        <fullName evidence="9">Serine/threonine kinase mps1</fullName>
        <ecNumber evidence="9">2.7.12.1</ecNumber>
    </submittedName>
</protein>
<dbReference type="SUPFAM" id="SSF56112">
    <property type="entry name" value="Protein kinase-like (PK-like)"/>
    <property type="match status" value="1"/>
</dbReference>
<dbReference type="EC" id="2.7.12.1" evidence="9"/>
<keyword evidence="5 6" id="KW-0067">ATP-binding</keyword>
<feature type="compositionally biased region" description="Polar residues" evidence="7">
    <location>
        <begin position="383"/>
        <end position="422"/>
    </location>
</feature>
<keyword evidence="10" id="KW-1185">Reference proteome</keyword>
<dbReference type="GO" id="GO:0000776">
    <property type="term" value="C:kinetochore"/>
    <property type="evidence" value="ECO:0007669"/>
    <property type="project" value="TreeGrafter"/>
</dbReference>
<evidence type="ECO:0000256" key="4">
    <source>
        <dbReference type="ARBA" id="ARBA00022777"/>
    </source>
</evidence>
<dbReference type="AlphaFoldDB" id="A0AAW0DXY5"/>
<feature type="binding site" evidence="6">
    <location>
        <position position="724"/>
    </location>
    <ligand>
        <name>ATP</name>
        <dbReference type="ChEBI" id="CHEBI:30616"/>
    </ligand>
</feature>
<feature type="compositionally biased region" description="Polar residues" evidence="7">
    <location>
        <begin position="477"/>
        <end position="520"/>
    </location>
</feature>
<dbReference type="InterPro" id="IPR000719">
    <property type="entry name" value="Prot_kinase_dom"/>
</dbReference>
<dbReference type="PANTHER" id="PTHR22974:SF21">
    <property type="entry name" value="DUAL SPECIFICITY PROTEIN KINASE TTK"/>
    <property type="match status" value="1"/>
</dbReference>
<dbReference type="PROSITE" id="PS00107">
    <property type="entry name" value="PROTEIN_KINASE_ATP"/>
    <property type="match status" value="1"/>
</dbReference>
<dbReference type="InterPro" id="IPR008271">
    <property type="entry name" value="Ser/Thr_kinase_AS"/>
</dbReference>
<dbReference type="InterPro" id="IPR011009">
    <property type="entry name" value="Kinase-like_dom_sf"/>
</dbReference>
<dbReference type="Gene3D" id="3.30.200.20">
    <property type="entry name" value="Phosphorylase Kinase, domain 1"/>
    <property type="match status" value="1"/>
</dbReference>
<dbReference type="GO" id="GO:0033316">
    <property type="term" value="P:meiotic spindle assembly checkpoint signaling"/>
    <property type="evidence" value="ECO:0007669"/>
    <property type="project" value="TreeGrafter"/>
</dbReference>
<organism evidence="9 10">
    <name type="scientific">Paramarasmius palmivorus</name>
    <dbReference type="NCBI Taxonomy" id="297713"/>
    <lineage>
        <taxon>Eukaryota</taxon>
        <taxon>Fungi</taxon>
        <taxon>Dikarya</taxon>
        <taxon>Basidiomycota</taxon>
        <taxon>Agaricomycotina</taxon>
        <taxon>Agaricomycetes</taxon>
        <taxon>Agaricomycetidae</taxon>
        <taxon>Agaricales</taxon>
        <taxon>Marasmiineae</taxon>
        <taxon>Marasmiaceae</taxon>
        <taxon>Paramarasmius</taxon>
    </lineage>
</organism>
<dbReference type="FunFam" id="1.10.510.10:FF:000224">
    <property type="entry name" value="serine/threonine-protein kinase mph1 isoform X1"/>
    <property type="match status" value="1"/>
</dbReference>
<feature type="compositionally biased region" description="Polar residues" evidence="7">
    <location>
        <begin position="118"/>
        <end position="140"/>
    </location>
</feature>
<feature type="compositionally biased region" description="Low complexity" evidence="7">
    <location>
        <begin position="589"/>
        <end position="600"/>
    </location>
</feature>
<gene>
    <name evidence="9" type="primary">MPS1</name>
    <name evidence="9" type="ORF">VNI00_002464</name>
</gene>
<feature type="compositionally biased region" description="Polar residues" evidence="7">
    <location>
        <begin position="181"/>
        <end position="197"/>
    </location>
</feature>
<feature type="compositionally biased region" description="Pro residues" evidence="7">
    <location>
        <begin position="1"/>
        <end position="19"/>
    </location>
</feature>
<evidence type="ECO:0000313" key="9">
    <source>
        <dbReference type="EMBL" id="KAK7056747.1"/>
    </source>
</evidence>
<dbReference type="GO" id="GO:0007094">
    <property type="term" value="P:mitotic spindle assembly checkpoint signaling"/>
    <property type="evidence" value="ECO:0007669"/>
    <property type="project" value="TreeGrafter"/>
</dbReference>
<sequence>MASPTSTPPPSSSPPPPSSPKSRGTSPDDDDDDSHIEELSFTYSDDGKGNIVRLARGSGPSLASEDILDPLKLDLELLGNSNQSPTESAASGNIVRFPRGSSSTSTPTDALDQGKAETISSKATTHQHLQPPSETQNTSPGVRRASLSRSESAYSVMNGPATATSERDRVARSFQRVASGPSLTNAPTTSTSISSALPTRVGARRAAADPQHAAQQKRNAEELRQKLMSSAPDYQFPSYSHPEEKENLRGSDDIPSVAELYGSRHTGSSVSSHGTSSSLVPGARVVPPARSTHGSYPPNGSSRPLAHVPVNSSASAARSSSRLLKATGSKYTTVDRISELGTYAESDAEDRAHRDSGYGSISRPSSYVDLGKHDTDNEEDPSPATSQASSRPTQHTAGTVSLNTSGNTRPRRSASMSDPSLRNTEEHAAPATQTSQRQPQSMRPGTSLGLRREVPVVPTRKSLEEAEPAAFPKRDGTSLNLSYPTKPNTVITDFAQSEYQQARQSPSPTHNAPPRQQSSRPAYGHKRRDSDTLRSGAYPTATAGSPTVVDGAVPAYLSPSAKMVRTSSAGSIAVSAKHRRSPTAPEPPTTSGSLKSGTSSNPVGKTWAPGDNKNGEEVPAVPEREVKRERERDRERERLSRQQQRSIAAAAASHHPSPPPQQAPSIPQVSLPPPSKSSSSSSQNRGGHIAVNRKLYARLDMVGKGGSSRVYRVMDGDNNIFAIKRVNLENTDGDALQGYMNEIALLNRLAGNSRIIRLLDSEVKPGSGNSKGHLFLVMECGEIDLARLLQERISEPLDMLWVAYYWQQMLQAVQVIHDEKIVHSDLKPANFVMVKGQLKLIDFGIANAIANDTTNMYRDHQVGTLNYMSPEAIELPDGMARLKVGRQSDVWSLGCILYQMVYSYPPFHHLTPYQKMKAIPDTSFTIEYPEYAVPVKPVSKDASPSARPTKMYEKKQRVRRDVIRDMQSCLLRNPKERMTIPELLKQDWLCMEEKSASPPPSKWDLLEEGETIIDSHYMKQLLIYGIKLGGTGRVSEDPVHLEMEALRLVNELKSICGPHTSAQE</sequence>
<feature type="compositionally biased region" description="Low complexity" evidence="7">
    <location>
        <begin position="641"/>
        <end position="655"/>
    </location>
</feature>
<reference evidence="9 10" key="1">
    <citation type="submission" date="2024-01" db="EMBL/GenBank/DDBJ databases">
        <title>A draft genome for a cacao thread blight-causing isolate of Paramarasmius palmivorus.</title>
        <authorList>
            <person name="Baruah I.K."/>
            <person name="Bukari Y."/>
            <person name="Amoako-Attah I."/>
            <person name="Meinhardt L.W."/>
            <person name="Bailey B.A."/>
            <person name="Cohen S.P."/>
        </authorList>
    </citation>
    <scope>NUCLEOTIDE SEQUENCE [LARGE SCALE GENOMIC DNA]</scope>
    <source>
        <strain evidence="9 10">GH-12</strain>
    </source>
</reference>
<keyword evidence="4 9" id="KW-0418">Kinase</keyword>
<dbReference type="CDD" id="cd14131">
    <property type="entry name" value="PKc_Mps1"/>
    <property type="match status" value="1"/>
</dbReference>
<evidence type="ECO:0000256" key="3">
    <source>
        <dbReference type="ARBA" id="ARBA00022741"/>
    </source>
</evidence>
<feature type="compositionally biased region" description="Polar residues" evidence="7">
    <location>
        <begin position="292"/>
        <end position="302"/>
    </location>
</feature>